<evidence type="ECO:0000313" key="2">
    <source>
        <dbReference type="EMBL" id="KYP61431.1"/>
    </source>
</evidence>
<dbReference type="EMBL" id="CM003610">
    <property type="protein sequence ID" value="KYP61431.1"/>
    <property type="molecule type" value="Genomic_DNA"/>
</dbReference>
<dbReference type="InterPro" id="IPR019557">
    <property type="entry name" value="AminoTfrase-like_pln_mobile"/>
</dbReference>
<proteinExistence type="predicted"/>
<keyword evidence="3" id="KW-1185">Reference proteome</keyword>
<evidence type="ECO:0000259" key="1">
    <source>
        <dbReference type="Pfam" id="PF10536"/>
    </source>
</evidence>
<dbReference type="Pfam" id="PF10536">
    <property type="entry name" value="PMD"/>
    <property type="match status" value="1"/>
</dbReference>
<dbReference type="InterPro" id="IPR044824">
    <property type="entry name" value="MAIN-like"/>
</dbReference>
<sequence>RLEKHTFHLWMGECTMTLQDVALQLSLRIDEKPITGEPYLDWEDICHTYLVVFLPKGETLIMNALKLKWLHKNMSPFPTEPIGEHLHAHCIEYILRLIRGVLMLDKIGNYVHLMYLPLLIDLEHTRR</sequence>
<feature type="domain" description="Aminotransferase-like plant mobile" evidence="1">
    <location>
        <begin position="2"/>
        <end position="126"/>
    </location>
</feature>
<evidence type="ECO:0000313" key="3">
    <source>
        <dbReference type="Proteomes" id="UP000075243"/>
    </source>
</evidence>
<name>A0A151T350_CAJCA</name>
<dbReference type="PANTHER" id="PTHR46033:SF8">
    <property type="entry name" value="PROTEIN MAINTENANCE OF MERISTEMS-LIKE"/>
    <property type="match status" value="1"/>
</dbReference>
<dbReference type="Proteomes" id="UP000075243">
    <property type="component" value="Chromosome 8"/>
</dbReference>
<dbReference type="AlphaFoldDB" id="A0A151T350"/>
<dbReference type="PANTHER" id="PTHR46033">
    <property type="entry name" value="PROTEIN MAIN-LIKE 2"/>
    <property type="match status" value="1"/>
</dbReference>
<gene>
    <name evidence="2" type="ORF">KK1_015920</name>
</gene>
<accession>A0A151T350</accession>
<dbReference type="Gramene" id="C.cajan_15476.t">
    <property type="protein sequence ID" value="C.cajan_15476.t.cds1"/>
    <property type="gene ID" value="C.cajan_15476"/>
</dbReference>
<reference evidence="2 3" key="1">
    <citation type="journal article" date="2012" name="Nat. Biotechnol.">
        <title>Draft genome sequence of pigeonpea (Cajanus cajan), an orphan legume crop of resource-poor farmers.</title>
        <authorList>
            <person name="Varshney R.K."/>
            <person name="Chen W."/>
            <person name="Li Y."/>
            <person name="Bharti A.K."/>
            <person name="Saxena R.K."/>
            <person name="Schlueter J.A."/>
            <person name="Donoghue M.T."/>
            <person name="Azam S."/>
            <person name="Fan G."/>
            <person name="Whaley A.M."/>
            <person name="Farmer A.D."/>
            <person name="Sheridan J."/>
            <person name="Iwata A."/>
            <person name="Tuteja R."/>
            <person name="Penmetsa R.V."/>
            <person name="Wu W."/>
            <person name="Upadhyaya H.D."/>
            <person name="Yang S.P."/>
            <person name="Shah T."/>
            <person name="Saxena K.B."/>
            <person name="Michael T."/>
            <person name="McCombie W.R."/>
            <person name="Yang B."/>
            <person name="Zhang G."/>
            <person name="Yang H."/>
            <person name="Wang J."/>
            <person name="Spillane C."/>
            <person name="Cook D.R."/>
            <person name="May G.D."/>
            <person name="Xu X."/>
            <person name="Jackson S.A."/>
        </authorList>
    </citation>
    <scope>NUCLEOTIDE SEQUENCE [LARGE SCALE GENOMIC DNA]</scope>
    <source>
        <strain evidence="3">cv. Asha</strain>
    </source>
</reference>
<dbReference type="GO" id="GO:0010073">
    <property type="term" value="P:meristem maintenance"/>
    <property type="evidence" value="ECO:0007669"/>
    <property type="project" value="InterPro"/>
</dbReference>
<protein>
    <submittedName>
        <fullName evidence="2">Serine/threonine protein phosphatase 7 long form isogeny</fullName>
    </submittedName>
</protein>
<feature type="non-terminal residue" evidence="2">
    <location>
        <position position="1"/>
    </location>
</feature>
<organism evidence="2 3">
    <name type="scientific">Cajanus cajan</name>
    <name type="common">Pigeon pea</name>
    <name type="synonym">Cajanus indicus</name>
    <dbReference type="NCBI Taxonomy" id="3821"/>
    <lineage>
        <taxon>Eukaryota</taxon>
        <taxon>Viridiplantae</taxon>
        <taxon>Streptophyta</taxon>
        <taxon>Embryophyta</taxon>
        <taxon>Tracheophyta</taxon>
        <taxon>Spermatophyta</taxon>
        <taxon>Magnoliopsida</taxon>
        <taxon>eudicotyledons</taxon>
        <taxon>Gunneridae</taxon>
        <taxon>Pentapetalae</taxon>
        <taxon>rosids</taxon>
        <taxon>fabids</taxon>
        <taxon>Fabales</taxon>
        <taxon>Fabaceae</taxon>
        <taxon>Papilionoideae</taxon>
        <taxon>50 kb inversion clade</taxon>
        <taxon>NPAAA clade</taxon>
        <taxon>indigoferoid/millettioid clade</taxon>
        <taxon>Phaseoleae</taxon>
        <taxon>Cajanus</taxon>
    </lineage>
</organism>